<feature type="compositionally biased region" description="Basic and acidic residues" evidence="1">
    <location>
        <begin position="305"/>
        <end position="314"/>
    </location>
</feature>
<reference evidence="2" key="1">
    <citation type="submission" date="2021-02" db="EMBL/GenBank/DDBJ databases">
        <authorList>
            <person name="Dougan E. K."/>
            <person name="Rhodes N."/>
            <person name="Thang M."/>
            <person name="Chan C."/>
        </authorList>
    </citation>
    <scope>NUCLEOTIDE SEQUENCE</scope>
</reference>
<evidence type="ECO:0000313" key="3">
    <source>
        <dbReference type="Proteomes" id="UP000604046"/>
    </source>
</evidence>
<accession>A0A812LEC5</accession>
<organism evidence="2 3">
    <name type="scientific">Symbiodinium natans</name>
    <dbReference type="NCBI Taxonomy" id="878477"/>
    <lineage>
        <taxon>Eukaryota</taxon>
        <taxon>Sar</taxon>
        <taxon>Alveolata</taxon>
        <taxon>Dinophyceae</taxon>
        <taxon>Suessiales</taxon>
        <taxon>Symbiodiniaceae</taxon>
        <taxon>Symbiodinium</taxon>
    </lineage>
</organism>
<proteinExistence type="predicted"/>
<protein>
    <submittedName>
        <fullName evidence="2">Uncharacterized protein</fullName>
    </submittedName>
</protein>
<evidence type="ECO:0000256" key="1">
    <source>
        <dbReference type="SAM" id="MobiDB-lite"/>
    </source>
</evidence>
<feature type="region of interest" description="Disordered" evidence="1">
    <location>
        <begin position="1"/>
        <end position="23"/>
    </location>
</feature>
<feature type="region of interest" description="Disordered" evidence="1">
    <location>
        <begin position="799"/>
        <end position="824"/>
    </location>
</feature>
<evidence type="ECO:0000313" key="2">
    <source>
        <dbReference type="EMBL" id="CAE7245958.1"/>
    </source>
</evidence>
<dbReference type="AlphaFoldDB" id="A0A812LEC5"/>
<gene>
    <name evidence="2" type="ORF">SNAT2548_LOCUS11651</name>
</gene>
<dbReference type="Proteomes" id="UP000604046">
    <property type="component" value="Unassembled WGS sequence"/>
</dbReference>
<name>A0A812LEC5_9DINO</name>
<comment type="caution">
    <text evidence="2">The sequence shown here is derived from an EMBL/GenBank/DDBJ whole genome shotgun (WGS) entry which is preliminary data.</text>
</comment>
<feature type="region of interest" description="Disordered" evidence="1">
    <location>
        <begin position="292"/>
        <end position="342"/>
    </location>
</feature>
<keyword evidence="3" id="KW-1185">Reference proteome</keyword>
<dbReference type="EMBL" id="CAJNDS010001059">
    <property type="protein sequence ID" value="CAE7245958.1"/>
    <property type="molecule type" value="Genomic_DNA"/>
</dbReference>
<dbReference type="OrthoDB" id="442801at2759"/>
<sequence>MPEVPDRGPAMSPGNAAEPGPAPPARHIKVLYLFAGLPRDGDMTNHIKREAKRKGYAATVTCVDIGRSPQMDLARPGLREQFLQRLRAEEFDAVLLSPPCSTFSRAVWANFKGPRPVRSYTHPRGYQKLWGKQKEKAVLGTIFADFAWDVATVVAEGATKFLAFEQPEDLGKLQKGPYRGSRPASMWQWPHLKKLLGQGLRTAAFHQASFGVSYAKPTRLLLKTPVQLPDFVFEGPPVFGPAGDYEGPLRGQRMGAMATRNNAGTFRTTGTEQWPSAMCAWLADLLSGVGEGTEHTATQEATPDDSLKEPDGRRLLGGRGPPRTRRQLGVNKPFHDGGGLCSPGRWRQGDRSYAEGADWEDLRDKMRDLAIRKLGSERELEREAFRMAAGDGVGIRLATDESFLGELRELWASWLEKRGIVDPKILEVAPGQPLYLRLIRALLEAAEDPDREFLLEAETGLPVGIRTPLPRTPHVFEEQTKWALENATWEPALSWVPNYGSLADHREFVRAKFEEDVQEGLMEKMSLREFKQRYGEHRAIAALAVIVEDEATGKKRVIHDATHGVRVNHRIRCRDKLRAPGAREKKCLLLELQEKDLKAFSVVGDIAKAHRRYLHREDEHGYLGCQVDTEEATPGDPDSQIVYVNKVGTFGLSCASYWWTRIAACGLRATHHLLGASYPVDMLLYADDLETLGTGARGRPLSSTYLAAMGYPFKWPKTRGGFKVEWLGMETDYVGYRLGLSPKRASWLVDWLRNLAKEGRAEAKPMAARLRSHCTGLGASLPGALACLVGGHPGQERLLDPSSNAADPLPLASRPYGRRGTPTEADEGRAWIGGFLEVVPGGHTPWFSLEVEPSWAPWAFEKGDPKKVIAALELLATLVAVKLWVPEGGERKASRVALRGYTDNKSNEALLKKSMTTKYPSGLILMELAEELAARNCELDLQWIRRDLNQLADDLTNEEFKHFATDFRIPVKGEKLEWRILGLLLGHAGSYYKELSVRKRERPTPVQGGERGPGG</sequence>